<evidence type="ECO:0000256" key="2">
    <source>
        <dbReference type="SAM" id="Phobius"/>
    </source>
</evidence>
<dbReference type="Gene3D" id="3.40.50.1240">
    <property type="entry name" value="Phosphoglycerate mutase-like"/>
    <property type="match status" value="1"/>
</dbReference>
<reference evidence="4" key="1">
    <citation type="submission" date="2018-01" db="EMBL/GenBank/DDBJ databases">
        <authorList>
            <person name="Alioto T."/>
            <person name="Alioto T."/>
        </authorList>
    </citation>
    <scope>NUCLEOTIDE SEQUENCE [LARGE SCALE GENOMIC DNA]</scope>
</reference>
<keyword evidence="2" id="KW-0812">Transmembrane</keyword>
<dbReference type="Pfam" id="PF00328">
    <property type="entry name" value="His_Phos_2"/>
    <property type="match status" value="1"/>
</dbReference>
<dbReference type="Proteomes" id="UP000268350">
    <property type="component" value="Unassembled WGS sequence"/>
</dbReference>
<dbReference type="PANTHER" id="PTHR11567">
    <property type="entry name" value="ACID PHOSPHATASE-RELATED"/>
    <property type="match status" value="1"/>
</dbReference>
<dbReference type="OMA" id="CENHPPD"/>
<dbReference type="InterPro" id="IPR050645">
    <property type="entry name" value="Histidine_acid_phosphatase"/>
</dbReference>
<evidence type="ECO:0000313" key="3">
    <source>
        <dbReference type="EMBL" id="SPP82942.1"/>
    </source>
</evidence>
<dbReference type="InterPro" id="IPR029033">
    <property type="entry name" value="His_PPase_superfam"/>
</dbReference>
<name>A0A3B0JRB7_DROGU</name>
<dbReference type="STRING" id="7266.A0A3B0JRB7"/>
<accession>A0A3B0JRB7</accession>
<dbReference type="EMBL" id="OUUW01000007">
    <property type="protein sequence ID" value="SPP82942.1"/>
    <property type="molecule type" value="Genomic_DNA"/>
</dbReference>
<evidence type="ECO:0000256" key="1">
    <source>
        <dbReference type="ARBA" id="ARBA00005375"/>
    </source>
</evidence>
<feature type="transmembrane region" description="Helical" evidence="2">
    <location>
        <begin position="12"/>
        <end position="33"/>
    </location>
</feature>
<keyword evidence="2" id="KW-0472">Membrane</keyword>
<dbReference type="InterPro" id="IPR000560">
    <property type="entry name" value="His_Pase_clade-2"/>
</dbReference>
<dbReference type="GO" id="GO:0016791">
    <property type="term" value="F:phosphatase activity"/>
    <property type="evidence" value="ECO:0007669"/>
    <property type="project" value="TreeGrafter"/>
</dbReference>
<dbReference type="CDD" id="cd07061">
    <property type="entry name" value="HP_HAP_like"/>
    <property type="match status" value="1"/>
</dbReference>
<dbReference type="OrthoDB" id="258392at2759"/>
<gene>
    <name evidence="3" type="ORF">DGUA_6G017708</name>
</gene>
<dbReference type="FunFam" id="3.40.50.1240:FF:000075">
    <property type="entry name" value="Blast:Lysosomal acid phosphatase"/>
    <property type="match status" value="1"/>
</dbReference>
<organism evidence="3 4">
    <name type="scientific">Drosophila guanche</name>
    <name type="common">Fruit fly</name>
    <dbReference type="NCBI Taxonomy" id="7266"/>
    <lineage>
        <taxon>Eukaryota</taxon>
        <taxon>Metazoa</taxon>
        <taxon>Ecdysozoa</taxon>
        <taxon>Arthropoda</taxon>
        <taxon>Hexapoda</taxon>
        <taxon>Insecta</taxon>
        <taxon>Pterygota</taxon>
        <taxon>Neoptera</taxon>
        <taxon>Endopterygota</taxon>
        <taxon>Diptera</taxon>
        <taxon>Brachycera</taxon>
        <taxon>Muscomorpha</taxon>
        <taxon>Ephydroidea</taxon>
        <taxon>Drosophilidae</taxon>
        <taxon>Drosophila</taxon>
        <taxon>Sophophora</taxon>
    </lineage>
</organism>
<dbReference type="PANTHER" id="PTHR11567:SF19">
    <property type="entry name" value="GH19849P"/>
    <property type="match status" value="1"/>
</dbReference>
<dbReference type="AlphaFoldDB" id="A0A3B0JRB7"/>
<protein>
    <submittedName>
        <fullName evidence="3">Blast:Lysosomal acid phosphatase</fullName>
    </submittedName>
</protein>
<dbReference type="SUPFAM" id="SSF53254">
    <property type="entry name" value="Phosphoglycerate mutase-like"/>
    <property type="match status" value="1"/>
</dbReference>
<comment type="similarity">
    <text evidence="1">Belongs to the histidine acid phosphatase family.</text>
</comment>
<keyword evidence="4" id="KW-1185">Reference proteome</keyword>
<sequence>MVQLDCKSRRGTKISVIVLGSALCFVMMAYFVFGDSNDEQGLRNLRMISILFRHGAKNPSGFYPHDPHAAHDWQGGISALTPRGSLQAYNLGKNLRMRYYRLFPPNSLYTQQQVHVLSSAAERCVMSAQSVLAGFMPPLENNNVLPIPWQPVAVNTLSRNDDILLAQKKPCLKYDTILQKLYKSPTPELQKLNEDNKELYKLLTKNTGKNISNVLDVELLYGTLKTEEEAGLVLPDWTENIYPEEIRPLAERSYALFTESNLMKRIKGGAFLTEILNKMQNKRKKNLSPDRKIFLYAGHDVTLVNVMNSLGILDQTAKLPEYASALAFELHHSKYFSDGDFEVKLVYYYNSDDKFPKELSIPNCDVPCSLTQFEASLKALLLDNYDDTCENHPPDCRN</sequence>
<evidence type="ECO:0000313" key="4">
    <source>
        <dbReference type="Proteomes" id="UP000268350"/>
    </source>
</evidence>
<proteinExistence type="inferred from homology"/>
<keyword evidence="2" id="KW-1133">Transmembrane helix</keyword>